<evidence type="ECO:0000313" key="2">
    <source>
        <dbReference type="Proteomes" id="UP000196386"/>
    </source>
</evidence>
<name>A0A1Y4MPU0_9FIRM</name>
<dbReference type="EMBL" id="NFKP01000003">
    <property type="protein sequence ID" value="OUP70737.1"/>
    <property type="molecule type" value="Genomic_DNA"/>
</dbReference>
<evidence type="ECO:0008006" key="3">
    <source>
        <dbReference type="Google" id="ProtNLM"/>
    </source>
</evidence>
<gene>
    <name evidence="1" type="ORF">B5F11_04640</name>
</gene>
<dbReference type="RefSeq" id="WP_087299981.1">
    <property type="nucleotide sequence ID" value="NZ_NFKP01000003.1"/>
</dbReference>
<protein>
    <recommendedName>
        <fullName evidence="3">DUF4926 domain-containing protein</fullName>
    </recommendedName>
</protein>
<sequence>MKKIFDTHGADSVLNERSGCIVEVIREIDRKEYDFEETGPMFKVRFQDGYETCAFEDELMELEAYK</sequence>
<comment type="caution">
    <text evidence="1">The sequence shown here is derived from an EMBL/GenBank/DDBJ whole genome shotgun (WGS) entry which is preliminary data.</text>
</comment>
<organism evidence="1 2">
    <name type="scientific">Anaerotruncus colihominis</name>
    <dbReference type="NCBI Taxonomy" id="169435"/>
    <lineage>
        <taxon>Bacteria</taxon>
        <taxon>Bacillati</taxon>
        <taxon>Bacillota</taxon>
        <taxon>Clostridia</taxon>
        <taxon>Eubacteriales</taxon>
        <taxon>Oscillospiraceae</taxon>
        <taxon>Anaerotruncus</taxon>
    </lineage>
</organism>
<dbReference type="Proteomes" id="UP000196386">
    <property type="component" value="Unassembled WGS sequence"/>
</dbReference>
<dbReference type="AlphaFoldDB" id="A0A1Y4MPU0"/>
<reference evidence="2" key="1">
    <citation type="submission" date="2017-04" db="EMBL/GenBank/DDBJ databases">
        <title>Function of individual gut microbiota members based on whole genome sequencing of pure cultures obtained from chicken caecum.</title>
        <authorList>
            <person name="Medvecky M."/>
            <person name="Cejkova D."/>
            <person name="Polansky O."/>
            <person name="Karasova D."/>
            <person name="Kubasova T."/>
            <person name="Cizek A."/>
            <person name="Rychlik I."/>
        </authorList>
    </citation>
    <scope>NUCLEOTIDE SEQUENCE [LARGE SCALE GENOMIC DNA]</scope>
    <source>
        <strain evidence="2">An175</strain>
    </source>
</reference>
<proteinExistence type="predicted"/>
<accession>A0A1Y4MPU0</accession>
<evidence type="ECO:0000313" key="1">
    <source>
        <dbReference type="EMBL" id="OUP70737.1"/>
    </source>
</evidence>